<dbReference type="InterPro" id="IPR050109">
    <property type="entry name" value="HTH-type_TetR-like_transc_reg"/>
</dbReference>
<dbReference type="Pfam" id="PF00440">
    <property type="entry name" value="TetR_N"/>
    <property type="match status" value="1"/>
</dbReference>
<evidence type="ECO:0000256" key="3">
    <source>
        <dbReference type="ARBA" id="ARBA00023163"/>
    </source>
</evidence>
<dbReference type="Gene3D" id="1.10.357.10">
    <property type="entry name" value="Tetracycline Repressor, domain 2"/>
    <property type="match status" value="1"/>
</dbReference>
<evidence type="ECO:0000313" key="7">
    <source>
        <dbReference type="Proteomes" id="UP001596516"/>
    </source>
</evidence>
<dbReference type="Pfam" id="PF17937">
    <property type="entry name" value="TetR_C_28"/>
    <property type="match status" value="1"/>
</dbReference>
<comment type="caution">
    <text evidence="6">The sequence shown here is derived from an EMBL/GenBank/DDBJ whole genome shotgun (WGS) entry which is preliminary data.</text>
</comment>
<keyword evidence="1" id="KW-0805">Transcription regulation</keyword>
<dbReference type="InterPro" id="IPR001647">
    <property type="entry name" value="HTH_TetR"/>
</dbReference>
<feature type="DNA-binding region" description="H-T-H motif" evidence="4">
    <location>
        <begin position="35"/>
        <end position="54"/>
    </location>
</feature>
<name>A0ABW2ULI0_9RHOB</name>
<evidence type="ECO:0000313" key="6">
    <source>
        <dbReference type="EMBL" id="MFC7704798.1"/>
    </source>
</evidence>
<evidence type="ECO:0000256" key="2">
    <source>
        <dbReference type="ARBA" id="ARBA00023125"/>
    </source>
</evidence>
<organism evidence="6 7">
    <name type="scientific">Plastorhodobacter daqingensis</name>
    <dbReference type="NCBI Taxonomy" id="1387281"/>
    <lineage>
        <taxon>Bacteria</taxon>
        <taxon>Pseudomonadati</taxon>
        <taxon>Pseudomonadota</taxon>
        <taxon>Alphaproteobacteria</taxon>
        <taxon>Rhodobacterales</taxon>
        <taxon>Paracoccaceae</taxon>
        <taxon>Plastorhodobacter</taxon>
    </lineage>
</organism>
<dbReference type="Proteomes" id="UP001596516">
    <property type="component" value="Unassembled WGS sequence"/>
</dbReference>
<dbReference type="InterPro" id="IPR041479">
    <property type="entry name" value="TetR_CgmR_C"/>
</dbReference>
<reference evidence="7" key="1">
    <citation type="journal article" date="2019" name="Int. J. Syst. Evol. Microbiol.">
        <title>The Global Catalogue of Microorganisms (GCM) 10K type strain sequencing project: providing services to taxonomists for standard genome sequencing and annotation.</title>
        <authorList>
            <consortium name="The Broad Institute Genomics Platform"/>
            <consortium name="The Broad Institute Genome Sequencing Center for Infectious Disease"/>
            <person name="Wu L."/>
            <person name="Ma J."/>
        </authorList>
    </citation>
    <scope>NUCLEOTIDE SEQUENCE [LARGE SCALE GENOMIC DNA]</scope>
    <source>
        <strain evidence="7">CGMCC 1.12750</strain>
    </source>
</reference>
<proteinExistence type="predicted"/>
<gene>
    <name evidence="6" type="ORF">ACFQXB_11390</name>
</gene>
<keyword evidence="3" id="KW-0804">Transcription</keyword>
<dbReference type="InterPro" id="IPR009057">
    <property type="entry name" value="Homeodomain-like_sf"/>
</dbReference>
<evidence type="ECO:0000259" key="5">
    <source>
        <dbReference type="PROSITE" id="PS50977"/>
    </source>
</evidence>
<keyword evidence="2 4" id="KW-0238">DNA-binding</keyword>
<dbReference type="SUPFAM" id="SSF46689">
    <property type="entry name" value="Homeodomain-like"/>
    <property type="match status" value="1"/>
</dbReference>
<dbReference type="EMBL" id="JBHTFQ010000005">
    <property type="protein sequence ID" value="MFC7704798.1"/>
    <property type="molecule type" value="Genomic_DNA"/>
</dbReference>
<dbReference type="PANTHER" id="PTHR30055:SF234">
    <property type="entry name" value="HTH-TYPE TRANSCRIPTIONAL REGULATOR BETI"/>
    <property type="match status" value="1"/>
</dbReference>
<keyword evidence="7" id="KW-1185">Reference proteome</keyword>
<evidence type="ECO:0000256" key="1">
    <source>
        <dbReference type="ARBA" id="ARBA00023015"/>
    </source>
</evidence>
<evidence type="ECO:0000256" key="4">
    <source>
        <dbReference type="PROSITE-ProRule" id="PRU00335"/>
    </source>
</evidence>
<protein>
    <submittedName>
        <fullName evidence="6">TetR/AcrR family transcriptional regulator</fullName>
    </submittedName>
</protein>
<feature type="domain" description="HTH tetR-type" evidence="5">
    <location>
        <begin position="12"/>
        <end position="72"/>
    </location>
</feature>
<dbReference type="PROSITE" id="PS50977">
    <property type="entry name" value="HTH_TETR_2"/>
    <property type="match status" value="1"/>
</dbReference>
<sequence>MSSDVRMSQKKNDTREKILAAAAELARASGPGNISLEAVAARAGVSKGGLLYHFSSKNKLLEALVEDFLGRFDAALTAEEGSGRPNSVLSAYMDLCLRDRLCGSPPPSGLLAALAEDPGLLDPVRRYERRFLDRIRANASDPELATLGFLALMGLRHMDLLDIQVLEPGEAAEVICALRRRMGLPDPG</sequence>
<dbReference type="PANTHER" id="PTHR30055">
    <property type="entry name" value="HTH-TYPE TRANSCRIPTIONAL REGULATOR RUTR"/>
    <property type="match status" value="1"/>
</dbReference>
<dbReference type="PRINTS" id="PR00455">
    <property type="entry name" value="HTHTETR"/>
</dbReference>
<accession>A0ABW2ULI0</accession>